<feature type="region of interest" description="Disordered" evidence="1">
    <location>
        <begin position="46"/>
        <end position="148"/>
    </location>
</feature>
<feature type="compositionally biased region" description="Basic and acidic residues" evidence="1">
    <location>
        <begin position="105"/>
        <end position="148"/>
    </location>
</feature>
<evidence type="ECO:0000313" key="2">
    <source>
        <dbReference type="EMBL" id="CAG8456545.1"/>
    </source>
</evidence>
<feature type="compositionally biased region" description="Basic and acidic residues" evidence="1">
    <location>
        <begin position="53"/>
        <end position="88"/>
    </location>
</feature>
<reference evidence="2" key="1">
    <citation type="submission" date="2021-06" db="EMBL/GenBank/DDBJ databases">
        <authorList>
            <person name="Kallberg Y."/>
            <person name="Tangrot J."/>
            <person name="Rosling A."/>
        </authorList>
    </citation>
    <scope>NUCLEOTIDE SEQUENCE</scope>
    <source>
        <strain evidence="2">FL966</strain>
    </source>
</reference>
<name>A0A9N8VI61_9GLOM</name>
<proteinExistence type="predicted"/>
<evidence type="ECO:0000256" key="1">
    <source>
        <dbReference type="SAM" id="MobiDB-lite"/>
    </source>
</evidence>
<dbReference type="AlphaFoldDB" id="A0A9N8VI61"/>
<keyword evidence="3" id="KW-1185">Reference proteome</keyword>
<dbReference type="EMBL" id="CAJVQA010000115">
    <property type="protein sequence ID" value="CAG8456545.1"/>
    <property type="molecule type" value="Genomic_DNA"/>
</dbReference>
<evidence type="ECO:0000313" key="3">
    <source>
        <dbReference type="Proteomes" id="UP000789759"/>
    </source>
</evidence>
<accession>A0A9N8VI61</accession>
<sequence length="148" mass="17595">MPALHNYPHHICHQENFRIYKSLKQTPKIRRAKFCQKKPTKVLESDFFPKLSSNDDEREDLKQEQDVKLDAKIVEQEPNEQVKDKNELEDLIDEDSNDDNDDDMIWDKDDNRTENEEDKNKRIGVEKGEQNRDKKDECNEIGKDEHIG</sequence>
<comment type="caution">
    <text evidence="2">The sequence shown here is derived from an EMBL/GenBank/DDBJ whole genome shotgun (WGS) entry which is preliminary data.</text>
</comment>
<gene>
    <name evidence="2" type="ORF">CPELLU_LOCUS417</name>
</gene>
<dbReference type="Proteomes" id="UP000789759">
    <property type="component" value="Unassembled WGS sequence"/>
</dbReference>
<organism evidence="2 3">
    <name type="scientific">Cetraspora pellucida</name>
    <dbReference type="NCBI Taxonomy" id="1433469"/>
    <lineage>
        <taxon>Eukaryota</taxon>
        <taxon>Fungi</taxon>
        <taxon>Fungi incertae sedis</taxon>
        <taxon>Mucoromycota</taxon>
        <taxon>Glomeromycotina</taxon>
        <taxon>Glomeromycetes</taxon>
        <taxon>Diversisporales</taxon>
        <taxon>Gigasporaceae</taxon>
        <taxon>Cetraspora</taxon>
    </lineage>
</organism>
<feature type="non-terminal residue" evidence="2">
    <location>
        <position position="148"/>
    </location>
</feature>
<protein>
    <submittedName>
        <fullName evidence="2">6768_t:CDS:1</fullName>
    </submittedName>
</protein>
<feature type="compositionally biased region" description="Acidic residues" evidence="1">
    <location>
        <begin position="89"/>
        <end position="104"/>
    </location>
</feature>